<feature type="transmembrane region" description="Helical" evidence="1">
    <location>
        <begin position="239"/>
        <end position="259"/>
    </location>
</feature>
<dbReference type="EMBL" id="JAPFFF010000004">
    <property type="protein sequence ID" value="KAK8892098.1"/>
    <property type="molecule type" value="Genomic_DNA"/>
</dbReference>
<feature type="transmembrane region" description="Helical" evidence="1">
    <location>
        <begin position="176"/>
        <end position="193"/>
    </location>
</feature>
<dbReference type="Proteomes" id="UP001470230">
    <property type="component" value="Unassembled WGS sequence"/>
</dbReference>
<keyword evidence="1" id="KW-0472">Membrane</keyword>
<gene>
    <name evidence="2" type="ORF">M9Y10_029320</name>
</gene>
<keyword evidence="1" id="KW-1133">Transmembrane helix</keyword>
<evidence type="ECO:0008006" key="4">
    <source>
        <dbReference type="Google" id="ProtNLM"/>
    </source>
</evidence>
<organism evidence="2 3">
    <name type="scientific">Tritrichomonas musculus</name>
    <dbReference type="NCBI Taxonomy" id="1915356"/>
    <lineage>
        <taxon>Eukaryota</taxon>
        <taxon>Metamonada</taxon>
        <taxon>Parabasalia</taxon>
        <taxon>Tritrichomonadida</taxon>
        <taxon>Tritrichomonadidae</taxon>
        <taxon>Tritrichomonas</taxon>
    </lineage>
</organism>
<evidence type="ECO:0000256" key="1">
    <source>
        <dbReference type="SAM" id="Phobius"/>
    </source>
</evidence>
<protein>
    <recommendedName>
        <fullName evidence="4">Mannosyltransferase</fullName>
    </recommendedName>
</protein>
<evidence type="ECO:0000313" key="3">
    <source>
        <dbReference type="Proteomes" id="UP001470230"/>
    </source>
</evidence>
<keyword evidence="3" id="KW-1185">Reference proteome</keyword>
<evidence type="ECO:0000313" key="2">
    <source>
        <dbReference type="EMBL" id="KAK8892098.1"/>
    </source>
</evidence>
<feature type="transmembrane region" description="Helical" evidence="1">
    <location>
        <begin position="205"/>
        <end position="227"/>
    </location>
</feature>
<sequence>MLNGGWAFFYHFFSTNQVNTQNSLNNSLLLDFIHDVGFRVSLPIYHFFAHHLSFSLSSSVSVPLSILSLCYAEDDEKNINLHLFGGFLASLIPNFLPSASVFLIAFCNKNSVKGFLPFLLTLLPKYLRSDIIVKPIWREFQNEGYHYSQIFIWFEAFGPMFFSIIYSFRFQNDKKFYYFYLTRLSAFLLLCVFRDGNETFENSIAINSVFVPFIALAFSEIMCNLIHIYRSQKSKTQGFVFAVVVFVSITYILGGIFCLKNSIENKKFELINENDERVDSFIKSNIPFNSLIFARPRRLQPASFLSGRQTLIGYPNDMWNKGGNNITKYLLFYKLIDHHINSTINIMNEIGSSYLLSLNNDSSFIFSTENNDNIIKSIYKNDDWSIYEIQRK</sequence>
<keyword evidence="1" id="KW-0812">Transmembrane</keyword>
<proteinExistence type="predicted"/>
<accession>A0ABR2KMQ1</accession>
<name>A0ABR2KMQ1_9EUKA</name>
<feature type="transmembrane region" description="Helical" evidence="1">
    <location>
        <begin position="150"/>
        <end position="170"/>
    </location>
</feature>
<reference evidence="2 3" key="1">
    <citation type="submission" date="2024-04" db="EMBL/GenBank/DDBJ databases">
        <title>Tritrichomonas musculus Genome.</title>
        <authorList>
            <person name="Alves-Ferreira E."/>
            <person name="Grigg M."/>
            <person name="Lorenzi H."/>
            <person name="Galac M."/>
        </authorList>
    </citation>
    <scope>NUCLEOTIDE SEQUENCE [LARGE SCALE GENOMIC DNA]</scope>
    <source>
        <strain evidence="2 3">EAF2021</strain>
    </source>
</reference>
<comment type="caution">
    <text evidence="2">The sequence shown here is derived from an EMBL/GenBank/DDBJ whole genome shotgun (WGS) entry which is preliminary data.</text>
</comment>
<feature type="transmembrane region" description="Helical" evidence="1">
    <location>
        <begin position="83"/>
        <end position="106"/>
    </location>
</feature>